<keyword evidence="1 5" id="KW-0808">Transferase</keyword>
<dbReference type="PANTHER" id="PTHR43792">
    <property type="entry name" value="GNAT FAMILY, PUTATIVE (AFU_ORTHOLOGUE AFUA_3G00765)-RELATED-RELATED"/>
    <property type="match status" value="1"/>
</dbReference>
<dbReference type="Proteomes" id="UP000518300">
    <property type="component" value="Unassembled WGS sequence"/>
</dbReference>
<evidence type="ECO:0000259" key="4">
    <source>
        <dbReference type="PROSITE" id="PS51186"/>
    </source>
</evidence>
<dbReference type="Gene3D" id="3.40.630.30">
    <property type="match status" value="1"/>
</dbReference>
<proteinExistence type="inferred from homology"/>
<dbReference type="InterPro" id="IPR021948">
    <property type="entry name" value="DUF3565"/>
</dbReference>
<organism evidence="5 6">
    <name type="scientific">Pyxidicoccus fallax</name>
    <dbReference type="NCBI Taxonomy" id="394095"/>
    <lineage>
        <taxon>Bacteria</taxon>
        <taxon>Pseudomonadati</taxon>
        <taxon>Myxococcota</taxon>
        <taxon>Myxococcia</taxon>
        <taxon>Myxococcales</taxon>
        <taxon>Cystobacterineae</taxon>
        <taxon>Myxococcaceae</taxon>
        <taxon>Pyxidicoccus</taxon>
    </lineage>
</organism>
<evidence type="ECO:0000313" key="5">
    <source>
        <dbReference type="EMBL" id="NMO18686.1"/>
    </source>
</evidence>
<name>A0A848LLR8_9BACT</name>
<dbReference type="RefSeq" id="WP_169347950.1">
    <property type="nucleotide sequence ID" value="NZ_JABBJJ010000149.1"/>
</dbReference>
<comment type="similarity">
    <text evidence="3">Belongs to the acetyltransferase family. RimJ subfamily.</text>
</comment>
<protein>
    <submittedName>
        <fullName evidence="5">GNAT family N-acetyltransferase</fullName>
    </submittedName>
</protein>
<accession>A0A848LLR8</accession>
<dbReference type="GO" id="GO:0016747">
    <property type="term" value="F:acyltransferase activity, transferring groups other than amino-acyl groups"/>
    <property type="evidence" value="ECO:0007669"/>
    <property type="project" value="InterPro"/>
</dbReference>
<dbReference type="Pfam" id="PF12088">
    <property type="entry name" value="DUF3565"/>
    <property type="match status" value="1"/>
</dbReference>
<keyword evidence="6" id="KW-1185">Reference proteome</keyword>
<sequence>MRHKITGFHLDRENHWVADLECGHRQHMRHDPPWTVRPWVLTEEGRRSRVGVELDCKRCDETGRAVAEAVREALKNAADTAYEEGGLSGLCAEGRWELALDALGATDLLPVIRRALTPERGDVAIETPRLILRPILPEDAGTVQRLAGDREVAANAAGIPHPFEDGMAEAWLASLDARSHVFTLCLPESGEVIGVAGLVEDAQGGSRTAELSYWLGRAYWGQGLGTEAAQALVRYGFERLGLESLRANCFSRNPGSRRVLEKAGFRHVGHEARALRHLGQDEDLEFFVLERSARSR</sequence>
<evidence type="ECO:0000256" key="3">
    <source>
        <dbReference type="ARBA" id="ARBA00038502"/>
    </source>
</evidence>
<dbReference type="PANTHER" id="PTHR43792:SF8">
    <property type="entry name" value="[RIBOSOMAL PROTEIN US5]-ALANINE N-ACETYLTRANSFERASE"/>
    <property type="match status" value="1"/>
</dbReference>
<evidence type="ECO:0000256" key="1">
    <source>
        <dbReference type="ARBA" id="ARBA00022679"/>
    </source>
</evidence>
<gene>
    <name evidence="5" type="ORF">HG543_28045</name>
</gene>
<keyword evidence="2" id="KW-0012">Acyltransferase</keyword>
<evidence type="ECO:0000256" key="2">
    <source>
        <dbReference type="ARBA" id="ARBA00023315"/>
    </source>
</evidence>
<evidence type="ECO:0000313" key="6">
    <source>
        <dbReference type="Proteomes" id="UP000518300"/>
    </source>
</evidence>
<dbReference type="PROSITE" id="PS51186">
    <property type="entry name" value="GNAT"/>
    <property type="match status" value="1"/>
</dbReference>
<dbReference type="SUPFAM" id="SSF55729">
    <property type="entry name" value="Acyl-CoA N-acyltransferases (Nat)"/>
    <property type="match status" value="1"/>
</dbReference>
<dbReference type="InterPro" id="IPR000182">
    <property type="entry name" value="GNAT_dom"/>
</dbReference>
<dbReference type="InterPro" id="IPR051531">
    <property type="entry name" value="N-acetyltransferase"/>
</dbReference>
<dbReference type="InterPro" id="IPR016181">
    <property type="entry name" value="Acyl_CoA_acyltransferase"/>
</dbReference>
<comment type="caution">
    <text evidence="5">The sequence shown here is derived from an EMBL/GenBank/DDBJ whole genome shotgun (WGS) entry which is preliminary data.</text>
</comment>
<feature type="domain" description="N-acetyltransferase" evidence="4">
    <location>
        <begin position="130"/>
        <end position="294"/>
    </location>
</feature>
<dbReference type="Pfam" id="PF13302">
    <property type="entry name" value="Acetyltransf_3"/>
    <property type="match status" value="1"/>
</dbReference>
<reference evidence="5 6" key="1">
    <citation type="submission" date="2020-04" db="EMBL/GenBank/DDBJ databases">
        <title>Draft genome of Pyxidicoccus fallax type strain.</title>
        <authorList>
            <person name="Whitworth D.E."/>
        </authorList>
    </citation>
    <scope>NUCLEOTIDE SEQUENCE [LARGE SCALE GENOMIC DNA]</scope>
    <source>
        <strain evidence="5 6">DSM 14698</strain>
    </source>
</reference>
<dbReference type="AlphaFoldDB" id="A0A848LLR8"/>
<dbReference type="EMBL" id="JABBJJ010000149">
    <property type="protein sequence ID" value="NMO18686.1"/>
    <property type="molecule type" value="Genomic_DNA"/>
</dbReference>